<evidence type="ECO:0000259" key="5">
    <source>
        <dbReference type="SMART" id="SM00382"/>
    </source>
</evidence>
<comment type="similarity">
    <text evidence="3">Belongs to the AAA ATPase family. Highly divergent.</text>
</comment>
<dbReference type="SUPFAM" id="SSF52540">
    <property type="entry name" value="P-loop containing nucleoside triphosphate hydrolases"/>
    <property type="match status" value="1"/>
</dbReference>
<evidence type="ECO:0000256" key="1">
    <source>
        <dbReference type="ARBA" id="ARBA00022741"/>
    </source>
</evidence>
<dbReference type="SMART" id="SM00382">
    <property type="entry name" value="AAA"/>
    <property type="match status" value="1"/>
</dbReference>
<proteinExistence type="inferred from homology"/>
<dbReference type="InterPro" id="IPR052381">
    <property type="entry name" value="AAA_domain_protein"/>
</dbReference>
<dbReference type="InterPro" id="IPR003593">
    <property type="entry name" value="AAA+_ATPase"/>
</dbReference>
<sequence>MTNTGTNFLERIVVPVRLSFPVIAISTFEFARANKVMHDAANRAGKHYTVIGFKESISPRYFSQLIDKVKTEANQLANKPENKHIKDQILSRDGVVVYDQFYHERLRTQPDSAAGLRASLTKLEELGINYVIASKEPMSDEFAYNVTLPAMDDAEIEEILDSAVIPFNERAKKEIFSKEQRKELVSNSRGISYTQLKNIFTLSAYHHHKGQPYLPTILAEKAHVLRDVGLDIMEPLPIEEVGGLENLKHFLQVRKAGWDMGLPVKGILLAGVPGGGKSLSAKAAASIFQTSLIRLDMGRFYTKHLGDTERLFRRALAVIDQISPAVVLIDEIEKMISSGGDGDHEVSKRLLGAFLFWLQERKSQTFVVATANRVSNLPVELMRAGRWDRTFFVDLPNEAERTKIFEIHLNKMKVAPECLDAKALVNLSDGYTGAEIEQAIIDASYLAIADKGQVTQEILIQAIQDVTPTSKVRKEDIDAIRTLKDKGFYPASTNEDIEPEFKNNRRLNID</sequence>
<dbReference type="Gene3D" id="1.10.8.60">
    <property type="match status" value="1"/>
</dbReference>
<feature type="domain" description="AAA+ ATPase" evidence="5">
    <location>
        <begin position="263"/>
        <end position="397"/>
    </location>
</feature>
<dbReference type="PANTHER" id="PTHR42960:SF1">
    <property type="entry name" value="YCF46 PROTEIN"/>
    <property type="match status" value="1"/>
</dbReference>
<dbReference type="RefSeq" id="WP_228085623.1">
    <property type="nucleotide sequence ID" value="NZ_JACVHL010000002.1"/>
</dbReference>
<reference evidence="6" key="1">
    <citation type="submission" date="2020-09" db="EMBL/GenBank/DDBJ databases">
        <title>Genome sequence of Vibrio parahaemolyticus isolates.</title>
        <authorList>
            <person name="Hammerl J.A."/>
            <person name="Strauch E."/>
        </authorList>
    </citation>
    <scope>NUCLEOTIDE SEQUENCE</scope>
    <source>
        <strain evidence="6">17-VB00146</strain>
    </source>
</reference>
<accession>A0A9Q3U7W2</accession>
<evidence type="ECO:0000256" key="4">
    <source>
        <dbReference type="ARBA" id="ARBA00040480"/>
    </source>
</evidence>
<comment type="caution">
    <text evidence="6">The sequence shown here is derived from an EMBL/GenBank/DDBJ whole genome shotgun (WGS) entry which is preliminary data.</text>
</comment>
<dbReference type="Proteomes" id="UP000726777">
    <property type="component" value="Unassembled WGS sequence"/>
</dbReference>
<evidence type="ECO:0000313" key="7">
    <source>
        <dbReference type="Proteomes" id="UP000726777"/>
    </source>
</evidence>
<dbReference type="Pfam" id="PF00004">
    <property type="entry name" value="AAA"/>
    <property type="match status" value="1"/>
</dbReference>
<dbReference type="EMBL" id="JACVHL010000002">
    <property type="protein sequence ID" value="MCC3803949.1"/>
    <property type="molecule type" value="Genomic_DNA"/>
</dbReference>
<dbReference type="GO" id="GO:0016887">
    <property type="term" value="F:ATP hydrolysis activity"/>
    <property type="evidence" value="ECO:0007669"/>
    <property type="project" value="InterPro"/>
</dbReference>
<dbReference type="InterPro" id="IPR003959">
    <property type="entry name" value="ATPase_AAA_core"/>
</dbReference>
<evidence type="ECO:0000256" key="2">
    <source>
        <dbReference type="ARBA" id="ARBA00022840"/>
    </source>
</evidence>
<dbReference type="Gene3D" id="3.40.50.300">
    <property type="entry name" value="P-loop containing nucleotide triphosphate hydrolases"/>
    <property type="match status" value="1"/>
</dbReference>
<dbReference type="InterPro" id="IPR027417">
    <property type="entry name" value="P-loop_NTPase"/>
</dbReference>
<dbReference type="AlphaFoldDB" id="A0A9Q3U7W2"/>
<protein>
    <recommendedName>
        <fullName evidence="4">Uncharacterized AAA domain-containing protein ycf46</fullName>
    </recommendedName>
</protein>
<dbReference type="GO" id="GO:0005524">
    <property type="term" value="F:ATP binding"/>
    <property type="evidence" value="ECO:0007669"/>
    <property type="project" value="UniProtKB-KW"/>
</dbReference>
<dbReference type="PANTHER" id="PTHR42960">
    <property type="entry name" value="YCF46 PROTEIN"/>
    <property type="match status" value="1"/>
</dbReference>
<organism evidence="6 7">
    <name type="scientific">Vibrio parahaemolyticus</name>
    <dbReference type="NCBI Taxonomy" id="670"/>
    <lineage>
        <taxon>Bacteria</taxon>
        <taxon>Pseudomonadati</taxon>
        <taxon>Pseudomonadota</taxon>
        <taxon>Gammaproteobacteria</taxon>
        <taxon>Vibrionales</taxon>
        <taxon>Vibrionaceae</taxon>
        <taxon>Vibrio</taxon>
    </lineage>
</organism>
<evidence type="ECO:0000313" key="6">
    <source>
        <dbReference type="EMBL" id="MCC3803949.1"/>
    </source>
</evidence>
<evidence type="ECO:0000256" key="3">
    <source>
        <dbReference type="ARBA" id="ARBA00038088"/>
    </source>
</evidence>
<keyword evidence="2" id="KW-0067">ATP-binding</keyword>
<gene>
    <name evidence="6" type="ORF">IB292_02750</name>
</gene>
<name>A0A9Q3U7W2_VIBPH</name>
<keyword evidence="1" id="KW-0547">Nucleotide-binding</keyword>